<dbReference type="Proteomes" id="UP000193467">
    <property type="component" value="Unassembled WGS sequence"/>
</dbReference>
<feature type="compositionally biased region" description="Basic residues" evidence="2">
    <location>
        <begin position="223"/>
        <end position="237"/>
    </location>
</feature>
<comment type="caution">
    <text evidence="4">The sequence shown here is derived from an EMBL/GenBank/DDBJ whole genome shotgun (WGS) entry which is preliminary data.</text>
</comment>
<evidence type="ECO:0000256" key="1">
    <source>
        <dbReference type="PROSITE-ProRule" id="PRU00176"/>
    </source>
</evidence>
<dbReference type="InterPro" id="IPR035979">
    <property type="entry name" value="RBD_domain_sf"/>
</dbReference>
<name>A0A1Y2FZP7_9BASI</name>
<sequence>MSSSEEQEALQKEALEGLVKAVQQRDVLFVLYHLPKLNAHSLNQQELSTKLTPLEIALSLPPDCPRRALIVQLLLLSGASSSKDQVTDSSREIRMSSEGVASSVYASSDEAETAHMLLDEPSIDEAEAWLRQNGLDVEEVYAAAEPAPTTHHHHGPSQQPEAILSTPGISHLDAPDPLRRARPALPTPSPDEARPRLSNETRLFLSAYKTLGPSNPLPSLPRQLKRSKSTGKSKSGRSSRNAEKDTGSLEAFKDRFESGTIQSDETYKHPSTCLSTLGNVSPPPSRISLESKPPPRPRPPPSPPKLMRPPPPATRPSALFISQLSRTTSESSLRAWLEPYGSVLSLILTPPPEGSAGSAAGGSARAEFASEKVAVSARMGLNATKLDGRFVRVELVATAGSSWESDQTARRDEMRGGESSRRSLDVPPHLTIRSDPSHRPSHSPSPSTPFHHHFPAHQGSNRRSSIRSHSSSHTPDPHSSYLERSSTLSSAPSRRKRSRSSSPRRRKGKRTRRRAEDVERRDVEEEGVEHEGDGHQGIGAMRWVQHEDLEEGEMRDVKGEGYWSLDDGVEDVEVEVLDYGDVSAKGNVSMGNEAVTEPVPPAVSPKVPTGELNLSHRSPLPSSTSAPSANRLWVQSLDEEDLASLRRMWEARSRRGGRAA</sequence>
<feature type="region of interest" description="Disordered" evidence="2">
    <location>
        <begin position="591"/>
        <end position="632"/>
    </location>
</feature>
<evidence type="ECO:0000256" key="2">
    <source>
        <dbReference type="SAM" id="MobiDB-lite"/>
    </source>
</evidence>
<dbReference type="SMART" id="SM00360">
    <property type="entry name" value="RRM"/>
    <property type="match status" value="1"/>
</dbReference>
<evidence type="ECO:0000313" key="4">
    <source>
        <dbReference type="EMBL" id="ORY89647.1"/>
    </source>
</evidence>
<dbReference type="InParanoid" id="A0A1Y2FZP7"/>
<feature type="region of interest" description="Disordered" evidence="2">
    <location>
        <begin position="147"/>
        <end position="317"/>
    </location>
</feature>
<dbReference type="Gene3D" id="3.30.70.330">
    <property type="match status" value="1"/>
</dbReference>
<feature type="compositionally biased region" description="Low complexity" evidence="2">
    <location>
        <begin position="618"/>
        <end position="629"/>
    </location>
</feature>
<protein>
    <recommendedName>
        <fullName evidence="3">RRM domain-containing protein</fullName>
    </recommendedName>
</protein>
<dbReference type="GO" id="GO:0003723">
    <property type="term" value="F:RNA binding"/>
    <property type="evidence" value="ECO:0007669"/>
    <property type="project" value="UniProtKB-UniRule"/>
</dbReference>
<organism evidence="4 5">
    <name type="scientific">Leucosporidium creatinivorum</name>
    <dbReference type="NCBI Taxonomy" id="106004"/>
    <lineage>
        <taxon>Eukaryota</taxon>
        <taxon>Fungi</taxon>
        <taxon>Dikarya</taxon>
        <taxon>Basidiomycota</taxon>
        <taxon>Pucciniomycotina</taxon>
        <taxon>Microbotryomycetes</taxon>
        <taxon>Leucosporidiales</taxon>
        <taxon>Leucosporidium</taxon>
    </lineage>
</organism>
<dbReference type="InterPro" id="IPR000504">
    <property type="entry name" value="RRM_dom"/>
</dbReference>
<feature type="region of interest" description="Disordered" evidence="2">
    <location>
        <begin position="400"/>
        <end position="535"/>
    </location>
</feature>
<keyword evidence="1" id="KW-0694">RNA-binding</keyword>
<keyword evidence="5" id="KW-1185">Reference proteome</keyword>
<gene>
    <name evidence="4" type="ORF">BCR35DRAFT_300047</name>
</gene>
<evidence type="ECO:0000313" key="5">
    <source>
        <dbReference type="Proteomes" id="UP000193467"/>
    </source>
</evidence>
<dbReference type="SUPFAM" id="SSF54928">
    <property type="entry name" value="RNA-binding domain, RBD"/>
    <property type="match status" value="1"/>
</dbReference>
<feature type="compositionally biased region" description="Pro residues" evidence="2">
    <location>
        <begin position="292"/>
        <end position="314"/>
    </location>
</feature>
<dbReference type="Pfam" id="PF00076">
    <property type="entry name" value="RRM_1"/>
    <property type="match status" value="1"/>
</dbReference>
<feature type="compositionally biased region" description="Basic and acidic residues" evidence="2">
    <location>
        <begin position="514"/>
        <end position="534"/>
    </location>
</feature>
<reference evidence="4 5" key="1">
    <citation type="submission" date="2016-07" db="EMBL/GenBank/DDBJ databases">
        <title>Pervasive Adenine N6-methylation of Active Genes in Fungi.</title>
        <authorList>
            <consortium name="DOE Joint Genome Institute"/>
            <person name="Mondo S.J."/>
            <person name="Dannebaum R.O."/>
            <person name="Kuo R.C."/>
            <person name="Labutti K."/>
            <person name="Haridas S."/>
            <person name="Kuo A."/>
            <person name="Salamov A."/>
            <person name="Ahrendt S.R."/>
            <person name="Lipzen A."/>
            <person name="Sullivan W."/>
            <person name="Andreopoulos W.B."/>
            <person name="Clum A."/>
            <person name="Lindquist E."/>
            <person name="Daum C."/>
            <person name="Ramamoorthy G.K."/>
            <person name="Gryganskyi A."/>
            <person name="Culley D."/>
            <person name="Magnuson J.K."/>
            <person name="James T.Y."/>
            <person name="O'Malley M.A."/>
            <person name="Stajich J.E."/>
            <person name="Spatafora J.W."/>
            <person name="Visel A."/>
            <person name="Grigoriev I.V."/>
        </authorList>
    </citation>
    <scope>NUCLEOTIDE SEQUENCE [LARGE SCALE GENOMIC DNA]</scope>
    <source>
        <strain evidence="4 5">62-1032</strain>
    </source>
</reference>
<proteinExistence type="predicted"/>
<dbReference type="PROSITE" id="PS50102">
    <property type="entry name" value="RRM"/>
    <property type="match status" value="1"/>
</dbReference>
<dbReference type="InterPro" id="IPR012677">
    <property type="entry name" value="Nucleotide-bd_a/b_plait_sf"/>
</dbReference>
<dbReference type="CDD" id="cd00590">
    <property type="entry name" value="RRM_SF"/>
    <property type="match status" value="1"/>
</dbReference>
<feature type="compositionally biased region" description="Basic residues" evidence="2">
    <location>
        <begin position="493"/>
        <end position="513"/>
    </location>
</feature>
<feature type="domain" description="RRM" evidence="3">
    <location>
        <begin position="317"/>
        <end position="398"/>
    </location>
</feature>
<feature type="compositionally biased region" description="Basic and acidic residues" evidence="2">
    <location>
        <begin position="407"/>
        <end position="424"/>
    </location>
</feature>
<evidence type="ECO:0000259" key="3">
    <source>
        <dbReference type="PROSITE" id="PS50102"/>
    </source>
</evidence>
<feature type="compositionally biased region" description="Low complexity" evidence="2">
    <location>
        <begin position="461"/>
        <end position="492"/>
    </location>
</feature>
<dbReference type="EMBL" id="MCGR01000005">
    <property type="protein sequence ID" value="ORY89647.1"/>
    <property type="molecule type" value="Genomic_DNA"/>
</dbReference>
<accession>A0A1Y2FZP7</accession>
<dbReference type="AlphaFoldDB" id="A0A1Y2FZP7"/>
<feature type="compositionally biased region" description="Basic and acidic residues" evidence="2">
    <location>
        <begin position="240"/>
        <end position="257"/>
    </location>
</feature>